<evidence type="ECO:0000256" key="1">
    <source>
        <dbReference type="ARBA" id="ARBA00012528"/>
    </source>
</evidence>
<dbReference type="GO" id="GO:0005886">
    <property type="term" value="C:plasma membrane"/>
    <property type="evidence" value="ECO:0007669"/>
    <property type="project" value="TreeGrafter"/>
</dbReference>
<feature type="domain" description="GGDEF" evidence="5">
    <location>
        <begin position="267"/>
        <end position="420"/>
    </location>
</feature>
<dbReference type="InterPro" id="IPR050469">
    <property type="entry name" value="Diguanylate_Cyclase"/>
</dbReference>
<comment type="catalytic activity">
    <reaction evidence="2">
        <text>2 GTP = 3',3'-c-di-GMP + 2 diphosphate</text>
        <dbReference type="Rhea" id="RHEA:24898"/>
        <dbReference type="ChEBI" id="CHEBI:33019"/>
        <dbReference type="ChEBI" id="CHEBI:37565"/>
        <dbReference type="ChEBI" id="CHEBI:58805"/>
        <dbReference type="EC" id="2.7.7.65"/>
    </reaction>
</comment>
<evidence type="ECO:0000313" key="7">
    <source>
        <dbReference type="Proteomes" id="UP000030980"/>
    </source>
</evidence>
<dbReference type="InterPro" id="IPR000160">
    <property type="entry name" value="GGDEF_dom"/>
</dbReference>
<dbReference type="PANTHER" id="PTHR45138:SF9">
    <property type="entry name" value="DIGUANYLATE CYCLASE DGCM-RELATED"/>
    <property type="match status" value="1"/>
</dbReference>
<dbReference type="EMBL" id="JTAK01000004">
    <property type="protein sequence ID" value="KHO64695.1"/>
    <property type="molecule type" value="Genomic_DNA"/>
</dbReference>
<dbReference type="InterPro" id="IPR043128">
    <property type="entry name" value="Rev_trsase/Diguanyl_cyclase"/>
</dbReference>
<dbReference type="AlphaFoldDB" id="A0A0B3BQ19"/>
<feature type="compositionally biased region" description="Basic and acidic residues" evidence="3">
    <location>
        <begin position="349"/>
        <end position="361"/>
    </location>
</feature>
<dbReference type="GO" id="GO:1902201">
    <property type="term" value="P:negative regulation of bacterial-type flagellum-dependent cell motility"/>
    <property type="evidence" value="ECO:0007669"/>
    <property type="project" value="TreeGrafter"/>
</dbReference>
<feature type="transmembrane region" description="Helical" evidence="4">
    <location>
        <begin position="12"/>
        <end position="29"/>
    </location>
</feature>
<proteinExistence type="predicted"/>
<dbReference type="GO" id="GO:0052621">
    <property type="term" value="F:diguanylate cyclase activity"/>
    <property type="evidence" value="ECO:0007669"/>
    <property type="project" value="UniProtKB-EC"/>
</dbReference>
<evidence type="ECO:0000256" key="2">
    <source>
        <dbReference type="ARBA" id="ARBA00034247"/>
    </source>
</evidence>
<feature type="transmembrane region" description="Helical" evidence="4">
    <location>
        <begin position="63"/>
        <end position="78"/>
    </location>
</feature>
<sequence>MPNFSAYRASHFLPSVLILLAGLALGFWLEGEGFLTVLLEVLPTLLAVLGGALCLFYGRMRQAMLLVVVYLAYLALNGEVEHFREHRAVSDYTEAQLSFHLTSLLLPLLYGLYGVWSERAQLLQDLVARSAVLLALLGVAGGMALRYPDPLLQWLSLVHWPALHAQWMKMVQLAYPLFALAFVGLLIQYLRQPRVLHAAQLVGVLGLFWMVPEIYVRPYALAAMSSMVLLALVVAVAHEAYQMAFLDELTGLPGRRALNERLGRLGRNYVIAMTDVDHFKKFNDTYGHDVGDDVLRMVASQLRKVTGGGTAYRYGGEEFTVLFPGKSLAHCLPHLEVLRRNIENYQMALRDKQNRPEDPAKGRQQRGRASKSPFVSVTISIGVAERDTERREPEEVIKAADEALYKAKGAGRNCVVSYEQKPARATRGRKTAARS</sequence>
<dbReference type="RefSeq" id="WP_039606648.1">
    <property type="nucleotide sequence ID" value="NZ_FMUP01000002.1"/>
</dbReference>
<dbReference type="PROSITE" id="PS50887">
    <property type="entry name" value="GGDEF"/>
    <property type="match status" value="1"/>
</dbReference>
<dbReference type="STRING" id="706570.PT85_10925"/>
<keyword evidence="4" id="KW-1133">Transmembrane helix</keyword>
<name>A0A0B3BQ19_9PSED</name>
<evidence type="ECO:0000256" key="4">
    <source>
        <dbReference type="SAM" id="Phobius"/>
    </source>
</evidence>
<organism evidence="6 7">
    <name type="scientific">Pseudomonas flexibilis</name>
    <dbReference type="NCBI Taxonomy" id="706570"/>
    <lineage>
        <taxon>Bacteria</taxon>
        <taxon>Pseudomonadati</taxon>
        <taxon>Pseudomonadota</taxon>
        <taxon>Gammaproteobacteria</taxon>
        <taxon>Pseudomonadales</taxon>
        <taxon>Pseudomonadaceae</taxon>
        <taxon>Pseudomonas</taxon>
    </lineage>
</organism>
<accession>A0A0B3BQ19</accession>
<keyword evidence="4" id="KW-0472">Membrane</keyword>
<dbReference type="GO" id="GO:0043709">
    <property type="term" value="P:cell adhesion involved in single-species biofilm formation"/>
    <property type="evidence" value="ECO:0007669"/>
    <property type="project" value="TreeGrafter"/>
</dbReference>
<feature type="transmembrane region" description="Helical" evidence="4">
    <location>
        <begin position="98"/>
        <end position="116"/>
    </location>
</feature>
<keyword evidence="4" id="KW-0812">Transmembrane</keyword>
<feature type="transmembrane region" description="Helical" evidence="4">
    <location>
        <begin position="167"/>
        <end position="187"/>
    </location>
</feature>
<keyword evidence="7" id="KW-1185">Reference proteome</keyword>
<evidence type="ECO:0000313" key="6">
    <source>
        <dbReference type="EMBL" id="KHO64695.1"/>
    </source>
</evidence>
<dbReference type="OrthoDB" id="9812260at2"/>
<dbReference type="NCBIfam" id="TIGR00254">
    <property type="entry name" value="GGDEF"/>
    <property type="match status" value="1"/>
</dbReference>
<feature type="transmembrane region" description="Helical" evidence="4">
    <location>
        <begin position="35"/>
        <end position="56"/>
    </location>
</feature>
<dbReference type="CDD" id="cd01949">
    <property type="entry name" value="GGDEF"/>
    <property type="match status" value="1"/>
</dbReference>
<protein>
    <recommendedName>
        <fullName evidence="1">diguanylate cyclase</fullName>
        <ecNumber evidence="1">2.7.7.65</ecNumber>
    </recommendedName>
</protein>
<dbReference type="InterPro" id="IPR029787">
    <property type="entry name" value="Nucleotide_cyclase"/>
</dbReference>
<feature type="transmembrane region" description="Helical" evidence="4">
    <location>
        <begin position="218"/>
        <end position="237"/>
    </location>
</feature>
<dbReference type="SMART" id="SM00267">
    <property type="entry name" value="GGDEF"/>
    <property type="match status" value="1"/>
</dbReference>
<evidence type="ECO:0000256" key="3">
    <source>
        <dbReference type="SAM" id="MobiDB-lite"/>
    </source>
</evidence>
<feature type="transmembrane region" description="Helical" evidence="4">
    <location>
        <begin position="194"/>
        <end position="212"/>
    </location>
</feature>
<comment type="caution">
    <text evidence="6">The sequence shown here is derived from an EMBL/GenBank/DDBJ whole genome shotgun (WGS) entry which is preliminary data.</text>
</comment>
<feature type="region of interest" description="Disordered" evidence="3">
    <location>
        <begin position="349"/>
        <end position="373"/>
    </location>
</feature>
<dbReference type="Gene3D" id="3.30.70.270">
    <property type="match status" value="1"/>
</dbReference>
<dbReference type="Pfam" id="PF00990">
    <property type="entry name" value="GGDEF"/>
    <property type="match status" value="2"/>
</dbReference>
<dbReference type="EC" id="2.7.7.65" evidence="1"/>
<feature type="transmembrane region" description="Helical" evidence="4">
    <location>
        <begin position="128"/>
        <end position="147"/>
    </location>
</feature>
<dbReference type="Proteomes" id="UP000030980">
    <property type="component" value="Unassembled WGS sequence"/>
</dbReference>
<dbReference type="PANTHER" id="PTHR45138">
    <property type="entry name" value="REGULATORY COMPONENTS OF SENSORY TRANSDUCTION SYSTEM"/>
    <property type="match status" value="1"/>
</dbReference>
<dbReference type="SUPFAM" id="SSF55073">
    <property type="entry name" value="Nucleotide cyclase"/>
    <property type="match status" value="1"/>
</dbReference>
<reference evidence="6 7" key="1">
    <citation type="submission" date="2014-11" db="EMBL/GenBank/DDBJ databases">
        <title>Genome sequence of Pseudomonas tuomuerensis JCM 14085.</title>
        <authorList>
            <person name="Shin S.-K."/>
            <person name="Yi H."/>
        </authorList>
    </citation>
    <scope>NUCLEOTIDE SEQUENCE [LARGE SCALE GENOMIC DNA]</scope>
    <source>
        <strain evidence="6 7">JCM 14085</strain>
    </source>
</reference>
<gene>
    <name evidence="6" type="ORF">PT85_10925</name>
</gene>
<evidence type="ECO:0000259" key="5">
    <source>
        <dbReference type="PROSITE" id="PS50887"/>
    </source>
</evidence>